<dbReference type="STRING" id="623744.A0A553Q931"/>
<sequence length="195" mass="23132">MAEKERFQKEREEKEVLAREKVEKEKLTKDKVEKERLSKEKAEKERLAKEKLEKKERLAKEHTENERLAKVKMDNERLPKEKPEKETVEKENVCGRKLLPQPREKSAQKKKTLNMWLCLILNQKHSLQKASLLNHHTPKAKKPKLLNKFDKTIKSEINTAEKLRKKGKVEESLRAFEALVQKYPQSPRCRFGKAQ</sequence>
<dbReference type="PANTHER" id="PTHR12366">
    <property type="entry name" value="ASPARTYL/ASPARAGINYL BETA-HYDROXYLASE"/>
    <property type="match status" value="1"/>
</dbReference>
<keyword evidence="3" id="KW-1185">Reference proteome</keyword>
<dbReference type="InterPro" id="IPR039038">
    <property type="entry name" value="ASPH"/>
</dbReference>
<evidence type="ECO:0000313" key="3">
    <source>
        <dbReference type="Proteomes" id="UP000316079"/>
    </source>
</evidence>
<evidence type="ECO:0000313" key="2">
    <source>
        <dbReference type="EMBL" id="TRY86445.1"/>
    </source>
</evidence>
<protein>
    <submittedName>
        <fullName evidence="2">Uncharacterized protein</fullName>
    </submittedName>
</protein>
<name>A0A553Q931_9TELE</name>
<dbReference type="AlphaFoldDB" id="A0A553Q931"/>
<reference evidence="2 3" key="1">
    <citation type="journal article" date="2019" name="Sci. Data">
        <title>Hybrid genome assembly and annotation of Danionella translucida.</title>
        <authorList>
            <person name="Kadobianskyi M."/>
            <person name="Schulze L."/>
            <person name="Schuelke M."/>
            <person name="Judkewitz B."/>
        </authorList>
    </citation>
    <scope>NUCLEOTIDE SEQUENCE [LARGE SCALE GENOMIC DNA]</scope>
    <source>
        <strain evidence="2 3">Bolton</strain>
    </source>
</reference>
<feature type="non-terminal residue" evidence="2">
    <location>
        <position position="195"/>
    </location>
</feature>
<accession>A0A553Q931</accession>
<feature type="compositionally biased region" description="Basic and acidic residues" evidence="1">
    <location>
        <begin position="28"/>
        <end position="94"/>
    </location>
</feature>
<organism evidence="2 3">
    <name type="scientific">Danionella cerebrum</name>
    <dbReference type="NCBI Taxonomy" id="2873325"/>
    <lineage>
        <taxon>Eukaryota</taxon>
        <taxon>Metazoa</taxon>
        <taxon>Chordata</taxon>
        <taxon>Craniata</taxon>
        <taxon>Vertebrata</taxon>
        <taxon>Euteleostomi</taxon>
        <taxon>Actinopterygii</taxon>
        <taxon>Neopterygii</taxon>
        <taxon>Teleostei</taxon>
        <taxon>Ostariophysi</taxon>
        <taxon>Cypriniformes</taxon>
        <taxon>Danionidae</taxon>
        <taxon>Danioninae</taxon>
        <taxon>Danionella</taxon>
    </lineage>
</organism>
<dbReference type="Proteomes" id="UP000316079">
    <property type="component" value="Unassembled WGS sequence"/>
</dbReference>
<dbReference type="GO" id="GO:0005783">
    <property type="term" value="C:endoplasmic reticulum"/>
    <property type="evidence" value="ECO:0007669"/>
    <property type="project" value="TreeGrafter"/>
</dbReference>
<evidence type="ECO:0000256" key="1">
    <source>
        <dbReference type="SAM" id="MobiDB-lite"/>
    </source>
</evidence>
<gene>
    <name evidence="2" type="ORF">DNTS_018464</name>
</gene>
<feature type="region of interest" description="Disordered" evidence="1">
    <location>
        <begin position="28"/>
        <end position="107"/>
    </location>
</feature>
<dbReference type="EMBL" id="SRMA01026217">
    <property type="protein sequence ID" value="TRY86445.1"/>
    <property type="molecule type" value="Genomic_DNA"/>
</dbReference>
<comment type="caution">
    <text evidence="2">The sequence shown here is derived from an EMBL/GenBank/DDBJ whole genome shotgun (WGS) entry which is preliminary data.</text>
</comment>
<dbReference type="PANTHER" id="PTHR12366:SF33">
    <property type="entry name" value="ASPARTYL_ASPARAGINYL BETA-HYDROXYLASE"/>
    <property type="match status" value="1"/>
</dbReference>
<proteinExistence type="predicted"/>
<dbReference type="GO" id="GO:0062101">
    <property type="term" value="F:peptidyl-aspartic acid 3-dioxygenase activity"/>
    <property type="evidence" value="ECO:0007669"/>
    <property type="project" value="InterPro"/>
</dbReference>
<dbReference type="OrthoDB" id="438431at2759"/>